<dbReference type="STRING" id="436907.A7TJQ6"/>
<protein>
    <recommendedName>
        <fullName evidence="5">Pheromone alpha factor receptor</fullName>
    </recommendedName>
</protein>
<feature type="compositionally biased region" description="Polar residues" evidence="1">
    <location>
        <begin position="306"/>
        <end position="318"/>
    </location>
</feature>
<dbReference type="OMA" id="FAILEWH"/>
<dbReference type="InterPro" id="IPR000366">
    <property type="entry name" value="GPCR_STE2"/>
</dbReference>
<dbReference type="PRINTS" id="PR00250">
    <property type="entry name" value="GPCRSTE2"/>
</dbReference>
<evidence type="ECO:0000256" key="2">
    <source>
        <dbReference type="SAM" id="Phobius"/>
    </source>
</evidence>
<feature type="transmembrane region" description="Helical" evidence="2">
    <location>
        <begin position="279"/>
        <end position="298"/>
    </location>
</feature>
<dbReference type="GO" id="GO:0038038">
    <property type="term" value="C:G protein-coupled receptor homodimeric complex"/>
    <property type="evidence" value="ECO:0007669"/>
    <property type="project" value="TreeGrafter"/>
</dbReference>
<feature type="transmembrane region" description="Helical" evidence="2">
    <location>
        <begin position="54"/>
        <end position="74"/>
    </location>
</feature>
<feature type="transmembrane region" description="Helical" evidence="2">
    <location>
        <begin position="205"/>
        <end position="226"/>
    </location>
</feature>
<dbReference type="GeneID" id="5545703"/>
<feature type="transmembrane region" description="Helical" evidence="2">
    <location>
        <begin position="134"/>
        <end position="157"/>
    </location>
</feature>
<gene>
    <name evidence="3" type="ORF">Kpol_1058p22</name>
</gene>
<dbReference type="GO" id="GO:0004932">
    <property type="term" value="F:mating-type factor pheromone receptor activity"/>
    <property type="evidence" value="ECO:0007669"/>
    <property type="project" value="InterPro"/>
</dbReference>
<keyword evidence="2" id="KW-0472">Membrane</keyword>
<feature type="transmembrane region" description="Helical" evidence="2">
    <location>
        <begin position="163"/>
        <end position="184"/>
    </location>
</feature>
<dbReference type="PANTHER" id="PTHR28009:SF1">
    <property type="entry name" value="PHEROMONE ALPHA FACTOR RECEPTOR"/>
    <property type="match status" value="1"/>
</dbReference>
<organism evidence="4">
    <name type="scientific">Vanderwaltozyma polyspora (strain ATCC 22028 / DSM 70294 / BCRC 21397 / CBS 2163 / NBRC 10782 / NRRL Y-8283 / UCD 57-17)</name>
    <name type="common">Kluyveromyces polysporus</name>
    <dbReference type="NCBI Taxonomy" id="436907"/>
    <lineage>
        <taxon>Eukaryota</taxon>
        <taxon>Fungi</taxon>
        <taxon>Dikarya</taxon>
        <taxon>Ascomycota</taxon>
        <taxon>Saccharomycotina</taxon>
        <taxon>Saccharomycetes</taxon>
        <taxon>Saccharomycetales</taxon>
        <taxon>Saccharomycetaceae</taxon>
        <taxon>Vanderwaltozyma</taxon>
    </lineage>
</organism>
<keyword evidence="2" id="KW-0812">Transmembrane</keyword>
<proteinExistence type="predicted"/>
<dbReference type="KEGG" id="vpo:Kpol_1058p22"/>
<accession>A7TJQ6</accession>
<evidence type="ECO:0008006" key="5">
    <source>
        <dbReference type="Google" id="ProtNLM"/>
    </source>
</evidence>
<dbReference type="PANTHER" id="PTHR28009">
    <property type="entry name" value="PHEROMONE ALPHA FACTOR RECEPTOR"/>
    <property type="match status" value="1"/>
</dbReference>
<reference evidence="3 4" key="1">
    <citation type="journal article" date="2007" name="Proc. Natl. Acad. Sci. U.S.A.">
        <title>Independent sorting-out of thousands of duplicated gene pairs in two yeast species descended from a whole-genome duplication.</title>
        <authorList>
            <person name="Scannell D.R."/>
            <person name="Frank A.C."/>
            <person name="Conant G.C."/>
            <person name="Byrne K.P."/>
            <person name="Woolfit M."/>
            <person name="Wolfe K.H."/>
        </authorList>
    </citation>
    <scope>NUCLEOTIDE SEQUENCE [LARGE SCALE GENOMIC DNA]</scope>
    <source>
        <strain evidence="4">ATCC 22028 / DSM 70294 / BCRC 21397 / CBS 2163 / NBRC 10782 / NRRL Y-8283 / UCD 57-17</strain>
    </source>
</reference>
<dbReference type="EMBL" id="DS480403">
    <property type="protein sequence ID" value="EDO17485.1"/>
    <property type="molecule type" value="Genomic_DNA"/>
</dbReference>
<dbReference type="Pfam" id="PF02116">
    <property type="entry name" value="STE2"/>
    <property type="match status" value="1"/>
</dbReference>
<feature type="transmembrane region" description="Helical" evidence="2">
    <location>
        <begin position="246"/>
        <end position="267"/>
    </location>
</feature>
<keyword evidence="2" id="KW-1133">Transmembrane helix</keyword>
<dbReference type="AlphaFoldDB" id="A7TJQ6"/>
<dbReference type="InterPro" id="IPR027458">
    <property type="entry name" value="STE2_TM1-TM2_sf"/>
</dbReference>
<dbReference type="PhylomeDB" id="A7TJQ6"/>
<dbReference type="Proteomes" id="UP000000267">
    <property type="component" value="Unassembled WGS sequence"/>
</dbReference>
<dbReference type="RefSeq" id="XP_001645343.1">
    <property type="nucleotide sequence ID" value="XM_001645293.1"/>
</dbReference>
<dbReference type="eggNOG" id="ENOG502QTV4">
    <property type="taxonomic scope" value="Eukaryota"/>
</dbReference>
<sequence length="384" mass="43131">MSSQSHPPLIDLFYDSSYDPGESLIYYTSIYGNNTYITFDELQTIVNKKVTQGILFGVRCGAAFLMLVAMWLISKNKRSRIFITNQCCLVFMIMHSGLYFRYLLSRYGSVTFILTGFQQLLTRNDIHIYGATDFIQVALVACIELSLIFQIKVIFAGTNYGKLANYFITLGSLLGLATFGMYMLTAINGTIKLYNNEYDPNQRKYFNISTILLASSINMLTLILILKLVAAIRTRRYLGLKQFDSFHILLIMSTQTLIIPSILFILSYSLREDMHTDQLIIIGNLIVVLSLPLSSMWASSLNNSSKPTSLNTDFSGPKSSEEGTAISLLSQNMEPSIVTKYTRRSPGLYPVSVGTPIEKEASYTLFEATDIDFESSSNDITRTS</sequence>
<dbReference type="InParanoid" id="A7TJQ6"/>
<feature type="transmembrane region" description="Helical" evidence="2">
    <location>
        <begin position="81"/>
        <end position="100"/>
    </location>
</feature>
<name>A7TJQ6_VANPO</name>
<evidence type="ECO:0000313" key="4">
    <source>
        <dbReference type="Proteomes" id="UP000000267"/>
    </source>
</evidence>
<evidence type="ECO:0000313" key="3">
    <source>
        <dbReference type="EMBL" id="EDO17485.1"/>
    </source>
</evidence>
<evidence type="ECO:0000256" key="1">
    <source>
        <dbReference type="SAM" id="MobiDB-lite"/>
    </source>
</evidence>
<dbReference type="HOGENOM" id="CLU_038593_1_0_1"/>
<dbReference type="GO" id="GO:0000750">
    <property type="term" value="P:pheromone-dependent signal transduction involved in conjugation with cellular fusion"/>
    <property type="evidence" value="ECO:0007669"/>
    <property type="project" value="TreeGrafter"/>
</dbReference>
<keyword evidence="4" id="KW-1185">Reference proteome</keyword>
<dbReference type="OrthoDB" id="5402633at2759"/>
<dbReference type="CDD" id="cd14939">
    <property type="entry name" value="7tmD_STE2"/>
    <property type="match status" value="1"/>
</dbReference>
<feature type="region of interest" description="Disordered" evidence="1">
    <location>
        <begin position="301"/>
        <end position="322"/>
    </location>
</feature>
<dbReference type="Gene3D" id="1.10.287.920">
    <property type="entry name" value="Pheromone alpha factor receptor"/>
    <property type="match status" value="1"/>
</dbReference>